<evidence type="ECO:0000313" key="4">
    <source>
        <dbReference type="Proteomes" id="UP000238634"/>
    </source>
</evidence>
<dbReference type="OrthoDB" id="9763643at2"/>
<organism evidence="3 4">
    <name type="scientific">Phormidesmis priestleyi ULC007</name>
    <dbReference type="NCBI Taxonomy" id="1920490"/>
    <lineage>
        <taxon>Bacteria</taxon>
        <taxon>Bacillati</taxon>
        <taxon>Cyanobacteriota</taxon>
        <taxon>Cyanophyceae</taxon>
        <taxon>Leptolyngbyales</taxon>
        <taxon>Leptolyngbyaceae</taxon>
        <taxon>Phormidesmis</taxon>
    </lineage>
</organism>
<protein>
    <submittedName>
        <fullName evidence="3">Cell wall hydrolase</fullName>
    </submittedName>
</protein>
<keyword evidence="4" id="KW-1185">Reference proteome</keyword>
<comment type="caution">
    <text evidence="3">The sequence shown here is derived from an EMBL/GenBank/DDBJ whole genome shotgun (WGS) entry which is preliminary data.</text>
</comment>
<dbReference type="InterPro" id="IPR050695">
    <property type="entry name" value="N-acetylmuramoyl_amidase_3"/>
</dbReference>
<dbReference type="PANTHER" id="PTHR30404:SF0">
    <property type="entry name" value="N-ACETYLMURAMOYL-L-ALANINE AMIDASE AMIC"/>
    <property type="match status" value="1"/>
</dbReference>
<dbReference type="SUPFAM" id="SSF53187">
    <property type="entry name" value="Zn-dependent exopeptidases"/>
    <property type="match status" value="1"/>
</dbReference>
<dbReference type="Pfam" id="PF01520">
    <property type="entry name" value="Amidase_3"/>
    <property type="match status" value="1"/>
</dbReference>
<evidence type="ECO:0000313" key="3">
    <source>
        <dbReference type="EMBL" id="PSB20102.1"/>
    </source>
</evidence>
<dbReference type="AlphaFoldDB" id="A0A2T1DHZ5"/>
<dbReference type="SMART" id="SM00646">
    <property type="entry name" value="Ami_3"/>
    <property type="match status" value="1"/>
</dbReference>
<gene>
    <name evidence="3" type="ORF">C7B65_08580</name>
</gene>
<name>A0A2T1DHZ5_9CYAN</name>
<dbReference type="Proteomes" id="UP000238634">
    <property type="component" value="Unassembled WGS sequence"/>
</dbReference>
<dbReference type="CDD" id="cd02696">
    <property type="entry name" value="MurNAc-LAA"/>
    <property type="match status" value="1"/>
</dbReference>
<sequence length="474" mass="51237">MGRIFLSAGHGDRINGVSEPGAIIAGTTEAREMIMTRDLVVAELRSRGAEVLSVPDELSPRATYEWINSRGSRTDVALEIRANAYSDPSVRGATVYYIANNNERKSHADLVLRSLVRRVPQLPSRGIQPDTATPLGSLGFCRQLVPPALLMEVGFLTNSDDRLILQNQRRDLAAGIADGLITWSRTVSGLVPTPTLTSTLTSTPTPTSTLASTAIYEEIAINLNGQIYGEKGILVSGSAFIPIDLSDKLGIDLSTDPNTRRINYRGVVFVRAVDLRTYNVVVGWDIPSRTVMLRSILRICAGSIDRIMSPGATTEANLSLFLKNNNAAALTQFPDIAKLYREECIGEGVNGIGEGVNHDIAFSQMCLETDFLRFGGIIKPSQNNFAGLGDVAGTPAGASFPSARIGVRAHIQLLKAYASTAPIVKEIVNPRFNFVTRGVAPLVDQLSGRWAADLQYGAKITAILRRLYESAQIL</sequence>
<dbReference type="STRING" id="1920490.GCA_001895925_03792"/>
<reference evidence="3 4" key="1">
    <citation type="submission" date="2018-02" db="EMBL/GenBank/DDBJ databases">
        <authorList>
            <person name="Cohen D.B."/>
            <person name="Kent A.D."/>
        </authorList>
    </citation>
    <scope>NUCLEOTIDE SEQUENCE [LARGE SCALE GENOMIC DNA]</scope>
    <source>
        <strain evidence="3 4">ULC007</strain>
    </source>
</reference>
<proteinExistence type="predicted"/>
<dbReference type="InterPro" id="IPR002901">
    <property type="entry name" value="MGlyc_endo_b_GlcNAc-like_dom"/>
</dbReference>
<reference evidence="3 4" key="2">
    <citation type="submission" date="2018-03" db="EMBL/GenBank/DDBJ databases">
        <title>The ancient ancestry and fast evolution of plastids.</title>
        <authorList>
            <person name="Moore K.R."/>
            <person name="Magnabosco C."/>
            <person name="Momper L."/>
            <person name="Gold D.A."/>
            <person name="Bosak T."/>
            <person name="Fournier G.P."/>
        </authorList>
    </citation>
    <scope>NUCLEOTIDE SEQUENCE [LARGE SCALE GENOMIC DNA]</scope>
    <source>
        <strain evidence="3 4">ULC007</strain>
    </source>
</reference>
<keyword evidence="1 3" id="KW-0378">Hydrolase</keyword>
<dbReference type="GO" id="GO:0008745">
    <property type="term" value="F:N-acetylmuramoyl-L-alanine amidase activity"/>
    <property type="evidence" value="ECO:0007669"/>
    <property type="project" value="InterPro"/>
</dbReference>
<evidence type="ECO:0000256" key="1">
    <source>
        <dbReference type="ARBA" id="ARBA00022801"/>
    </source>
</evidence>
<dbReference type="GO" id="GO:0004040">
    <property type="term" value="F:amidase activity"/>
    <property type="evidence" value="ECO:0007669"/>
    <property type="project" value="InterPro"/>
</dbReference>
<dbReference type="Gene3D" id="3.40.630.40">
    <property type="entry name" value="Zn-dependent exopeptidases"/>
    <property type="match status" value="1"/>
</dbReference>
<dbReference type="GO" id="GO:0030288">
    <property type="term" value="C:outer membrane-bounded periplasmic space"/>
    <property type="evidence" value="ECO:0007669"/>
    <property type="project" value="TreeGrafter"/>
</dbReference>
<dbReference type="InterPro" id="IPR002508">
    <property type="entry name" value="MurNAc-LAA_cat"/>
</dbReference>
<dbReference type="EMBL" id="PVWG01000007">
    <property type="protein sequence ID" value="PSB20102.1"/>
    <property type="molecule type" value="Genomic_DNA"/>
</dbReference>
<evidence type="ECO:0000259" key="2">
    <source>
        <dbReference type="SMART" id="SM00646"/>
    </source>
</evidence>
<dbReference type="GO" id="GO:0009253">
    <property type="term" value="P:peptidoglycan catabolic process"/>
    <property type="evidence" value="ECO:0007669"/>
    <property type="project" value="InterPro"/>
</dbReference>
<dbReference type="PANTHER" id="PTHR30404">
    <property type="entry name" value="N-ACETYLMURAMOYL-L-ALANINE AMIDASE"/>
    <property type="match status" value="1"/>
</dbReference>
<dbReference type="Pfam" id="PF01832">
    <property type="entry name" value="Glucosaminidase"/>
    <property type="match status" value="1"/>
</dbReference>
<accession>A0A2T1DHZ5</accession>
<dbReference type="RefSeq" id="WP_073070858.1">
    <property type="nucleotide sequence ID" value="NZ_MPPI01000009.1"/>
</dbReference>
<feature type="domain" description="MurNAc-LAA" evidence="2">
    <location>
        <begin position="72"/>
        <end position="181"/>
    </location>
</feature>